<proteinExistence type="predicted"/>
<reference evidence="1" key="1">
    <citation type="submission" date="2014-08" db="EMBL/GenBank/DDBJ databases">
        <title>Comparative genomics of the Paenibacillus odorifer group.</title>
        <authorList>
            <person name="den Bakker H.C."/>
            <person name="Tsai Y.-C.Y.-C."/>
            <person name="Martin N."/>
            <person name="Korlach J."/>
            <person name="Wiedmann M."/>
        </authorList>
    </citation>
    <scope>NUCLEOTIDE SEQUENCE [LARGE SCALE GENOMIC DNA]</scope>
    <source>
        <strain evidence="1">DSM 13188</strain>
    </source>
</reference>
<evidence type="ECO:0000313" key="2">
    <source>
        <dbReference type="Proteomes" id="UP000029518"/>
    </source>
</evidence>
<gene>
    <name evidence="1" type="ORF">PBOR_26015</name>
</gene>
<protein>
    <submittedName>
        <fullName evidence="1">Uncharacterized protein</fullName>
    </submittedName>
</protein>
<evidence type="ECO:0000313" key="1">
    <source>
        <dbReference type="EMBL" id="AIQ60019.1"/>
    </source>
</evidence>
<dbReference type="Proteomes" id="UP000029518">
    <property type="component" value="Chromosome"/>
</dbReference>
<organism evidence="1 2">
    <name type="scientific">Paenibacillus borealis</name>
    <dbReference type="NCBI Taxonomy" id="160799"/>
    <lineage>
        <taxon>Bacteria</taxon>
        <taxon>Bacillati</taxon>
        <taxon>Bacillota</taxon>
        <taxon>Bacilli</taxon>
        <taxon>Bacillales</taxon>
        <taxon>Paenibacillaceae</taxon>
        <taxon>Paenibacillus</taxon>
    </lineage>
</organism>
<dbReference type="AlphaFoldDB" id="A0A089MU86"/>
<keyword evidence="2" id="KW-1185">Reference proteome</keyword>
<accession>A0A089MU86</accession>
<dbReference type="HOGENOM" id="CLU_201186_0_0_9"/>
<dbReference type="EMBL" id="CP009285">
    <property type="protein sequence ID" value="AIQ60019.1"/>
    <property type="molecule type" value="Genomic_DNA"/>
</dbReference>
<sequence length="73" mass="7991">MFFFHLFRLTSIGAVRGIARDELRGGLVGLLARRGTGRISRIVGATGCGADWPERRGTEQINRIAGATRYEAD</sequence>
<name>A0A089MU86_PAEBO</name>
<dbReference type="KEGG" id="pbd:PBOR_26015"/>